<dbReference type="InterPro" id="IPR003660">
    <property type="entry name" value="HAMP_dom"/>
</dbReference>
<dbReference type="InterPro" id="IPR004358">
    <property type="entry name" value="Sig_transdc_His_kin-like_C"/>
</dbReference>
<dbReference type="AlphaFoldDB" id="A0A9X1Y4F4"/>
<name>A0A9X1Y4F4_9PROT</name>
<dbReference type="Gene3D" id="6.10.340.10">
    <property type="match status" value="1"/>
</dbReference>
<dbReference type="SUPFAM" id="SSF158472">
    <property type="entry name" value="HAMP domain-like"/>
    <property type="match status" value="1"/>
</dbReference>
<organism evidence="15 16">
    <name type="scientific">Roseomonas acroporae</name>
    <dbReference type="NCBI Taxonomy" id="2937791"/>
    <lineage>
        <taxon>Bacteria</taxon>
        <taxon>Pseudomonadati</taxon>
        <taxon>Pseudomonadota</taxon>
        <taxon>Alphaproteobacteria</taxon>
        <taxon>Acetobacterales</taxon>
        <taxon>Roseomonadaceae</taxon>
        <taxon>Roseomonas</taxon>
    </lineage>
</organism>
<keyword evidence="12" id="KW-0732">Signal</keyword>
<keyword evidence="7 15" id="KW-0418">Kinase</keyword>
<evidence type="ECO:0000256" key="2">
    <source>
        <dbReference type="ARBA" id="ARBA00004370"/>
    </source>
</evidence>
<evidence type="ECO:0000256" key="10">
    <source>
        <dbReference type="ARBA" id="ARBA00023136"/>
    </source>
</evidence>
<dbReference type="InterPro" id="IPR036097">
    <property type="entry name" value="HisK_dim/P_sf"/>
</dbReference>
<comment type="catalytic activity">
    <reaction evidence="1">
        <text>ATP + protein L-histidine = ADP + protein N-phospho-L-histidine.</text>
        <dbReference type="EC" id="2.7.13.3"/>
    </reaction>
</comment>
<evidence type="ECO:0000259" key="13">
    <source>
        <dbReference type="PROSITE" id="PS50109"/>
    </source>
</evidence>
<dbReference type="SUPFAM" id="SSF55874">
    <property type="entry name" value="ATPase domain of HSP90 chaperone/DNA topoisomerase II/histidine kinase"/>
    <property type="match status" value="1"/>
</dbReference>
<evidence type="ECO:0000313" key="16">
    <source>
        <dbReference type="Proteomes" id="UP001139516"/>
    </source>
</evidence>
<dbReference type="Pfam" id="PF02518">
    <property type="entry name" value="HATPase_c"/>
    <property type="match status" value="1"/>
</dbReference>
<dbReference type="PANTHER" id="PTHR45436:SF8">
    <property type="entry name" value="HISTIDINE KINASE"/>
    <property type="match status" value="1"/>
</dbReference>
<evidence type="ECO:0000259" key="14">
    <source>
        <dbReference type="PROSITE" id="PS50885"/>
    </source>
</evidence>
<keyword evidence="4" id="KW-0597">Phosphoprotein</keyword>
<evidence type="ECO:0000256" key="5">
    <source>
        <dbReference type="ARBA" id="ARBA00022679"/>
    </source>
</evidence>
<dbReference type="PRINTS" id="PR00344">
    <property type="entry name" value="BCTRLSENSOR"/>
</dbReference>
<evidence type="ECO:0000256" key="12">
    <source>
        <dbReference type="SAM" id="SignalP"/>
    </source>
</evidence>
<dbReference type="InterPro" id="IPR036890">
    <property type="entry name" value="HATPase_C_sf"/>
</dbReference>
<dbReference type="Proteomes" id="UP001139516">
    <property type="component" value="Unassembled WGS sequence"/>
</dbReference>
<evidence type="ECO:0000313" key="15">
    <source>
        <dbReference type="EMBL" id="MCK8783228.1"/>
    </source>
</evidence>
<keyword evidence="5" id="KW-0808">Transferase</keyword>
<reference evidence="15" key="1">
    <citation type="submission" date="2022-04" db="EMBL/GenBank/DDBJ databases">
        <title>Roseomonas acroporae sp. nov., isolated from coral Acropora digitifera.</title>
        <authorList>
            <person name="Sun H."/>
        </authorList>
    </citation>
    <scope>NUCLEOTIDE SEQUENCE</scope>
    <source>
        <strain evidence="15">NAR14</strain>
    </source>
</reference>
<sequence>MRSAGFRFALLFAALFAGSAVALAAMLWWGTAGALNRQTDAAVRADVLALTERWRETGPTGLAESIDERLAGDVENETIYLLVDPEGRKLAGNLDRWPGNLPASEQWSQREIDREGLRAEARLRVENLPGGYRLLVGRDVEERERLRELLLEALIWSAGAVLAFALLGAWLVRRALEKRLLPTYATAAAIAGGDLGSRVPLSGRGDEFDRLASTMNAMLDRIARLMDGVRGVSDAIAHDLRTPIARARGRLEEALITASHEEDLRGAVERGIADLDGVTRVFQALLRIAEAEAGSRRAAFAPVDLSPLLADAAEYYAAEAEARGQQLQTDLPPELTLDGDRDLLIQAVANLLDNAVKFTPPGGTVRLEAATGGGVLRVAVTDEGPGIAAADRLRAGERFFRADAARTTPGSGLGLSLVQAVAHLHGGTLELLDAREDGERRGLRAVLVLPRG</sequence>
<dbReference type="EC" id="2.7.13.3" evidence="3"/>
<dbReference type="SMART" id="SM00304">
    <property type="entry name" value="HAMP"/>
    <property type="match status" value="1"/>
</dbReference>
<dbReference type="InterPro" id="IPR003594">
    <property type="entry name" value="HATPase_dom"/>
</dbReference>
<feature type="domain" description="Histidine kinase" evidence="13">
    <location>
        <begin position="235"/>
        <end position="452"/>
    </location>
</feature>
<feature type="chain" id="PRO_5040976446" description="histidine kinase" evidence="12">
    <location>
        <begin position="25"/>
        <end position="452"/>
    </location>
</feature>
<comment type="caution">
    <text evidence="15">The sequence shown here is derived from an EMBL/GenBank/DDBJ whole genome shotgun (WGS) entry which is preliminary data.</text>
</comment>
<dbReference type="SUPFAM" id="SSF47384">
    <property type="entry name" value="Homodimeric domain of signal transducing histidine kinase"/>
    <property type="match status" value="1"/>
</dbReference>
<dbReference type="GO" id="GO:0005886">
    <property type="term" value="C:plasma membrane"/>
    <property type="evidence" value="ECO:0007669"/>
    <property type="project" value="TreeGrafter"/>
</dbReference>
<gene>
    <name evidence="15" type="ORF">M0638_02390</name>
</gene>
<evidence type="ECO:0000256" key="7">
    <source>
        <dbReference type="ARBA" id="ARBA00022777"/>
    </source>
</evidence>
<protein>
    <recommendedName>
        <fullName evidence="3">histidine kinase</fullName>
        <ecNumber evidence="3">2.7.13.3</ecNumber>
    </recommendedName>
</protein>
<dbReference type="EMBL" id="JALPRX010000007">
    <property type="protein sequence ID" value="MCK8783228.1"/>
    <property type="molecule type" value="Genomic_DNA"/>
</dbReference>
<dbReference type="PROSITE" id="PS50109">
    <property type="entry name" value="HIS_KIN"/>
    <property type="match status" value="1"/>
</dbReference>
<proteinExistence type="predicted"/>
<keyword evidence="10 11" id="KW-0472">Membrane</keyword>
<dbReference type="SMART" id="SM00387">
    <property type="entry name" value="HATPase_c"/>
    <property type="match status" value="1"/>
</dbReference>
<comment type="subcellular location">
    <subcellularLocation>
        <location evidence="2">Membrane</location>
    </subcellularLocation>
</comment>
<evidence type="ECO:0000256" key="9">
    <source>
        <dbReference type="ARBA" id="ARBA00023012"/>
    </source>
</evidence>
<evidence type="ECO:0000256" key="6">
    <source>
        <dbReference type="ARBA" id="ARBA00022692"/>
    </source>
</evidence>
<keyword evidence="16" id="KW-1185">Reference proteome</keyword>
<dbReference type="SMART" id="SM00388">
    <property type="entry name" value="HisKA"/>
    <property type="match status" value="1"/>
</dbReference>
<dbReference type="CDD" id="cd06225">
    <property type="entry name" value="HAMP"/>
    <property type="match status" value="1"/>
</dbReference>
<dbReference type="CDD" id="cd00082">
    <property type="entry name" value="HisKA"/>
    <property type="match status" value="1"/>
</dbReference>
<dbReference type="InterPro" id="IPR050428">
    <property type="entry name" value="TCS_sensor_his_kinase"/>
</dbReference>
<evidence type="ECO:0000256" key="1">
    <source>
        <dbReference type="ARBA" id="ARBA00000085"/>
    </source>
</evidence>
<evidence type="ECO:0000256" key="3">
    <source>
        <dbReference type="ARBA" id="ARBA00012438"/>
    </source>
</evidence>
<feature type="signal peptide" evidence="12">
    <location>
        <begin position="1"/>
        <end position="24"/>
    </location>
</feature>
<dbReference type="Pfam" id="PF00672">
    <property type="entry name" value="HAMP"/>
    <property type="match status" value="1"/>
</dbReference>
<dbReference type="PROSITE" id="PS50885">
    <property type="entry name" value="HAMP"/>
    <property type="match status" value="1"/>
</dbReference>
<dbReference type="CDD" id="cd00075">
    <property type="entry name" value="HATPase"/>
    <property type="match status" value="1"/>
</dbReference>
<accession>A0A9X1Y4F4</accession>
<dbReference type="Gene3D" id="3.30.565.10">
    <property type="entry name" value="Histidine kinase-like ATPase, C-terminal domain"/>
    <property type="match status" value="1"/>
</dbReference>
<evidence type="ECO:0000256" key="11">
    <source>
        <dbReference type="SAM" id="Phobius"/>
    </source>
</evidence>
<evidence type="ECO:0000256" key="8">
    <source>
        <dbReference type="ARBA" id="ARBA00022989"/>
    </source>
</evidence>
<feature type="transmembrane region" description="Helical" evidence="11">
    <location>
        <begin position="153"/>
        <end position="172"/>
    </location>
</feature>
<feature type="domain" description="HAMP" evidence="14">
    <location>
        <begin position="174"/>
        <end position="227"/>
    </location>
</feature>
<keyword evidence="8 11" id="KW-1133">Transmembrane helix</keyword>
<dbReference type="PANTHER" id="PTHR45436">
    <property type="entry name" value="SENSOR HISTIDINE KINASE YKOH"/>
    <property type="match status" value="1"/>
</dbReference>
<evidence type="ECO:0000256" key="4">
    <source>
        <dbReference type="ARBA" id="ARBA00022553"/>
    </source>
</evidence>
<dbReference type="GO" id="GO:0000155">
    <property type="term" value="F:phosphorelay sensor kinase activity"/>
    <property type="evidence" value="ECO:0007669"/>
    <property type="project" value="InterPro"/>
</dbReference>
<dbReference type="InterPro" id="IPR003661">
    <property type="entry name" value="HisK_dim/P_dom"/>
</dbReference>
<dbReference type="InterPro" id="IPR005467">
    <property type="entry name" value="His_kinase_dom"/>
</dbReference>
<keyword evidence="9" id="KW-0902">Two-component regulatory system</keyword>
<keyword evidence="6 11" id="KW-0812">Transmembrane</keyword>